<sequence>MPKIVRLTLLKITDDEAIQEAVQKYSTLTQDAKRPWRQHGFDSRSGNMPIRR</sequence>
<dbReference type="InParanoid" id="Q0UNK3"/>
<dbReference type="AlphaFoldDB" id="Q0UNK3"/>
<evidence type="ECO:0000313" key="2">
    <source>
        <dbReference type="EMBL" id="EAT86492.1"/>
    </source>
</evidence>
<feature type="compositionally biased region" description="Basic and acidic residues" evidence="1">
    <location>
        <begin position="33"/>
        <end position="42"/>
    </location>
</feature>
<reference evidence="3" key="1">
    <citation type="journal article" date="2007" name="Plant Cell">
        <title>Dothideomycete-plant interactions illuminated by genome sequencing and EST analysis of the wheat pathogen Stagonospora nodorum.</title>
        <authorList>
            <person name="Hane J.K."/>
            <person name="Lowe R.G."/>
            <person name="Solomon P.S."/>
            <person name="Tan K.C."/>
            <person name="Schoch C.L."/>
            <person name="Spatafora J.W."/>
            <person name="Crous P.W."/>
            <person name="Kodira C."/>
            <person name="Birren B.W."/>
            <person name="Galagan J.E."/>
            <person name="Torriani S.F."/>
            <person name="McDonald B.A."/>
            <person name="Oliver R.P."/>
        </authorList>
    </citation>
    <scope>NUCLEOTIDE SEQUENCE [LARGE SCALE GENOMIC DNA]</scope>
    <source>
        <strain evidence="3">SN15 / ATCC MYA-4574 / FGSC 10173</strain>
    </source>
</reference>
<dbReference type="RefSeq" id="XP_001797025.1">
    <property type="nucleotide sequence ID" value="XM_001796973.1"/>
</dbReference>
<organism evidence="2 3">
    <name type="scientific">Phaeosphaeria nodorum (strain SN15 / ATCC MYA-4574 / FGSC 10173)</name>
    <name type="common">Glume blotch fungus</name>
    <name type="synonym">Parastagonospora nodorum</name>
    <dbReference type="NCBI Taxonomy" id="321614"/>
    <lineage>
        <taxon>Eukaryota</taxon>
        <taxon>Fungi</taxon>
        <taxon>Dikarya</taxon>
        <taxon>Ascomycota</taxon>
        <taxon>Pezizomycotina</taxon>
        <taxon>Dothideomycetes</taxon>
        <taxon>Pleosporomycetidae</taxon>
        <taxon>Pleosporales</taxon>
        <taxon>Pleosporineae</taxon>
        <taxon>Phaeosphaeriaceae</taxon>
        <taxon>Parastagonospora</taxon>
    </lineage>
</organism>
<dbReference type="HOGENOM" id="CLU_3087997_0_0_1"/>
<evidence type="ECO:0000313" key="3">
    <source>
        <dbReference type="Proteomes" id="UP000001055"/>
    </source>
</evidence>
<dbReference type="GeneID" id="5973904"/>
<accession>Q0UNK3</accession>
<dbReference type="KEGG" id="pno:SNOG_06661"/>
<evidence type="ECO:0000256" key="1">
    <source>
        <dbReference type="SAM" id="MobiDB-lite"/>
    </source>
</evidence>
<dbReference type="EMBL" id="CH445333">
    <property type="protein sequence ID" value="EAT86492.1"/>
    <property type="molecule type" value="Genomic_DNA"/>
</dbReference>
<proteinExistence type="predicted"/>
<name>Q0UNK3_PHANO</name>
<gene>
    <name evidence="2" type="ORF">SNOG_06661</name>
</gene>
<feature type="region of interest" description="Disordered" evidence="1">
    <location>
        <begin position="33"/>
        <end position="52"/>
    </location>
</feature>
<dbReference type="Proteomes" id="UP000001055">
    <property type="component" value="Unassembled WGS sequence"/>
</dbReference>
<protein>
    <submittedName>
        <fullName evidence="2">Uncharacterized protein</fullName>
    </submittedName>
</protein>